<dbReference type="Pfam" id="PF12937">
    <property type="entry name" value="F-box-like"/>
    <property type="match status" value="1"/>
</dbReference>
<keyword evidence="3" id="KW-1185">Reference proteome</keyword>
<dbReference type="Gene3D" id="1.25.40.20">
    <property type="entry name" value="Ankyrin repeat-containing domain"/>
    <property type="match status" value="1"/>
</dbReference>
<dbReference type="Proteomes" id="UP000268093">
    <property type="component" value="Unassembled WGS sequence"/>
</dbReference>
<name>A0A433DBX5_9FUNG</name>
<dbReference type="EMBL" id="RBNI01003453">
    <property type="protein sequence ID" value="RUP48342.1"/>
    <property type="molecule type" value="Genomic_DNA"/>
</dbReference>
<organism evidence="2 3">
    <name type="scientific">Jimgerdemannia flammicorona</name>
    <dbReference type="NCBI Taxonomy" id="994334"/>
    <lineage>
        <taxon>Eukaryota</taxon>
        <taxon>Fungi</taxon>
        <taxon>Fungi incertae sedis</taxon>
        <taxon>Mucoromycota</taxon>
        <taxon>Mucoromycotina</taxon>
        <taxon>Endogonomycetes</taxon>
        <taxon>Endogonales</taxon>
        <taxon>Endogonaceae</taxon>
        <taxon>Jimgerdemannia</taxon>
    </lineage>
</organism>
<evidence type="ECO:0000313" key="3">
    <source>
        <dbReference type="Proteomes" id="UP000268093"/>
    </source>
</evidence>
<proteinExistence type="predicted"/>
<dbReference type="InterPro" id="IPR001810">
    <property type="entry name" value="F-box_dom"/>
</dbReference>
<dbReference type="AlphaFoldDB" id="A0A433DBX5"/>
<comment type="caution">
    <text evidence="2">The sequence shown here is derived from an EMBL/GenBank/DDBJ whole genome shotgun (WGS) entry which is preliminary data.</text>
</comment>
<dbReference type="InterPro" id="IPR036770">
    <property type="entry name" value="Ankyrin_rpt-contain_sf"/>
</dbReference>
<protein>
    <recommendedName>
        <fullName evidence="1">F-box domain-containing protein</fullName>
    </recommendedName>
</protein>
<gene>
    <name evidence="2" type="ORF">BC936DRAFT_144686</name>
</gene>
<reference evidence="2 3" key="1">
    <citation type="journal article" date="2018" name="New Phytol.">
        <title>Phylogenomics of Endogonaceae and evolution of mycorrhizas within Mucoromycota.</title>
        <authorList>
            <person name="Chang Y."/>
            <person name="Desiro A."/>
            <person name="Na H."/>
            <person name="Sandor L."/>
            <person name="Lipzen A."/>
            <person name="Clum A."/>
            <person name="Barry K."/>
            <person name="Grigoriev I.V."/>
            <person name="Martin F.M."/>
            <person name="Stajich J.E."/>
            <person name="Smith M.E."/>
            <person name="Bonito G."/>
            <person name="Spatafora J.W."/>
        </authorList>
    </citation>
    <scope>NUCLEOTIDE SEQUENCE [LARGE SCALE GENOMIC DNA]</scope>
    <source>
        <strain evidence="2 3">GMNB39</strain>
    </source>
</reference>
<sequence length="570" mass="63921">MTVFDDIANETLVHILMNLHDIRDIIQCERVCHRFADIIQDDHFKACWLEAKFGARRALGSAILNTLNAGLRTGYEKMLNDNVAMLLIFKDTDSRAIKDLPIVWAASRGHCTLFEHLLEAQALKTDGEIVNQSYLDFPWAVSILNHYTSLYSMLPYPREKVGLREVSPIKPLDLALHAACAAGMDHIVYRIIDQQCISININTSNCFALRVSIAGGHVKIIEFLLARGAHLHHDTFTMCLDKYNDYIKKSNQAHASVYRGIFALLFATGGCPSQQQANHLLERLYHEFDTTWVDNMCLVSASSQCNQDDLAHLAIKMLHNNNPDIAISVLSCIRVSSCLVHLIIDVSRSLIAHNLLSPTPDLLLVLAIQKHNLAFLHYLLIYDHTHTGLFAHPWCISLAHSARPSLEILKIFALFDFNTLQEHSLVFRNIDSCAHHLDTFLVRCPTASRQRSLDTALRHHIHCDDVKAIDTLTALGASAESDDVQHLLNDPAELQKLQPETLAALVPGVEEGLRPRLMALLARSSGVKLRKIFETGGMDWERWGNQMVEAVIRAENHEAVEVILSGNYAG</sequence>
<feature type="domain" description="F-box" evidence="1">
    <location>
        <begin position="9"/>
        <end position="43"/>
    </location>
</feature>
<evidence type="ECO:0000259" key="1">
    <source>
        <dbReference type="Pfam" id="PF12937"/>
    </source>
</evidence>
<accession>A0A433DBX5</accession>
<evidence type="ECO:0000313" key="2">
    <source>
        <dbReference type="EMBL" id="RUP48342.1"/>
    </source>
</evidence>
<dbReference type="SUPFAM" id="SSF48403">
    <property type="entry name" value="Ankyrin repeat"/>
    <property type="match status" value="1"/>
</dbReference>
<dbReference type="InterPro" id="IPR036047">
    <property type="entry name" value="F-box-like_dom_sf"/>
</dbReference>
<dbReference type="SUPFAM" id="SSF81383">
    <property type="entry name" value="F-box domain"/>
    <property type="match status" value="1"/>
</dbReference>